<keyword evidence="3" id="KW-0678">Repressor</keyword>
<evidence type="ECO:0000256" key="14">
    <source>
        <dbReference type="SAM" id="MobiDB-lite"/>
    </source>
</evidence>
<dbReference type="GO" id="GO:0046983">
    <property type="term" value="F:protein dimerization activity"/>
    <property type="evidence" value="ECO:0007669"/>
    <property type="project" value="InterPro"/>
</dbReference>
<dbReference type="InterPro" id="IPR050370">
    <property type="entry name" value="HES_HEY"/>
</dbReference>
<evidence type="ECO:0000259" key="15">
    <source>
        <dbReference type="PROSITE" id="PS50888"/>
    </source>
</evidence>
<dbReference type="InterPro" id="IPR036638">
    <property type="entry name" value="HLH_DNA-bd_sf"/>
</dbReference>
<feature type="domain" description="BHLH" evidence="15">
    <location>
        <begin position="42"/>
        <end position="98"/>
    </location>
</feature>
<dbReference type="Pfam" id="PF07527">
    <property type="entry name" value="Hairy_orange"/>
    <property type="match status" value="1"/>
</dbReference>
<gene>
    <name evidence="17" type="ORF">QTO34_019151</name>
</gene>
<keyword evidence="9" id="KW-0539">Nucleus</keyword>
<dbReference type="PANTHER" id="PTHR10985">
    <property type="entry name" value="BASIC HELIX-LOOP-HELIX TRANSCRIPTION FACTOR, HES-RELATED"/>
    <property type="match status" value="1"/>
</dbReference>
<reference evidence="17" key="1">
    <citation type="submission" date="2023-06" db="EMBL/GenBank/DDBJ databases">
        <title>Reference genome for the Northern bat (Eptesicus nilssonii), a most northern bat species.</title>
        <authorList>
            <person name="Laine V.N."/>
            <person name="Pulliainen A.T."/>
            <person name="Lilley T.M."/>
        </authorList>
    </citation>
    <scope>NUCLEOTIDE SEQUENCE</scope>
    <source>
        <strain evidence="17">BLF_Eptnil</strain>
        <tissue evidence="17">Kidney</tissue>
    </source>
</reference>
<dbReference type="InterPro" id="IPR011598">
    <property type="entry name" value="bHLH_dom"/>
</dbReference>
<feature type="compositionally biased region" description="Low complexity" evidence="14">
    <location>
        <begin position="152"/>
        <end position="172"/>
    </location>
</feature>
<dbReference type="Proteomes" id="UP001177744">
    <property type="component" value="Unassembled WGS sequence"/>
</dbReference>
<dbReference type="GO" id="GO:0045596">
    <property type="term" value="P:negative regulation of cell differentiation"/>
    <property type="evidence" value="ECO:0007669"/>
    <property type="project" value="UniProtKB-ARBA"/>
</dbReference>
<evidence type="ECO:0000256" key="1">
    <source>
        <dbReference type="ARBA" id="ARBA00004123"/>
    </source>
</evidence>
<sequence length="183" mass="19941">MAPSTAAVELLSPKEKKPSKCAARRAPAPLPAPRAPRPDASSPQLRKPVVEKMRRDRINSSIEQLKLLLEQEFARHQPNSKLEKADILEMAVSYLKHSKAFAAAGPKSRHQDFSEGYAWCLQEAVQFLTLHAAGDAQMKLLCHFQRPPAAPGAPATEPKAAAPPAAKAGPAAHQPSRGLWRPW</sequence>
<dbReference type="PROSITE" id="PS50888">
    <property type="entry name" value="BHLH"/>
    <property type="match status" value="1"/>
</dbReference>
<dbReference type="FunFam" id="4.10.280.10:FF:000033">
    <property type="entry name" value="Transcription factor HES-5"/>
    <property type="match status" value="1"/>
</dbReference>
<keyword evidence="8" id="KW-0804">Transcription</keyword>
<organism evidence="17 18">
    <name type="scientific">Cnephaeus nilssonii</name>
    <name type="common">Northern bat</name>
    <name type="synonym">Eptesicus nilssonii</name>
    <dbReference type="NCBI Taxonomy" id="3371016"/>
    <lineage>
        <taxon>Eukaryota</taxon>
        <taxon>Metazoa</taxon>
        <taxon>Chordata</taxon>
        <taxon>Craniata</taxon>
        <taxon>Vertebrata</taxon>
        <taxon>Euteleostomi</taxon>
        <taxon>Mammalia</taxon>
        <taxon>Eutheria</taxon>
        <taxon>Laurasiatheria</taxon>
        <taxon>Chiroptera</taxon>
        <taxon>Yangochiroptera</taxon>
        <taxon>Vespertilionidae</taxon>
        <taxon>Cnephaeus</taxon>
    </lineage>
</organism>
<dbReference type="GO" id="GO:0048513">
    <property type="term" value="P:animal organ development"/>
    <property type="evidence" value="ECO:0007669"/>
    <property type="project" value="UniProtKB-ARBA"/>
</dbReference>
<evidence type="ECO:0000256" key="13">
    <source>
        <dbReference type="ARBA" id="ARBA00081413"/>
    </source>
</evidence>
<evidence type="ECO:0000313" key="18">
    <source>
        <dbReference type="Proteomes" id="UP001177744"/>
    </source>
</evidence>
<evidence type="ECO:0000256" key="6">
    <source>
        <dbReference type="ARBA" id="ARBA00023015"/>
    </source>
</evidence>
<evidence type="ECO:0000256" key="12">
    <source>
        <dbReference type="ARBA" id="ARBA00072975"/>
    </source>
</evidence>
<dbReference type="GO" id="GO:0005634">
    <property type="term" value="C:nucleus"/>
    <property type="evidence" value="ECO:0007669"/>
    <property type="project" value="UniProtKB-SubCell"/>
</dbReference>
<comment type="subcellular location">
    <subcellularLocation>
        <location evidence="1">Nucleus</location>
    </subcellularLocation>
</comment>
<evidence type="ECO:0000256" key="5">
    <source>
        <dbReference type="ARBA" id="ARBA00022902"/>
    </source>
</evidence>
<dbReference type="CDD" id="cd11461">
    <property type="entry name" value="bHLH-O_HES5"/>
    <property type="match status" value="1"/>
</dbReference>
<feature type="region of interest" description="Disordered" evidence="14">
    <location>
        <begin position="148"/>
        <end position="183"/>
    </location>
</feature>
<feature type="domain" description="Orange" evidence="16">
    <location>
        <begin position="113"/>
        <end position="144"/>
    </location>
</feature>
<keyword evidence="18" id="KW-1185">Reference proteome</keyword>
<dbReference type="Pfam" id="PF00010">
    <property type="entry name" value="HLH"/>
    <property type="match status" value="1"/>
</dbReference>
<comment type="function">
    <text evidence="11">Transcriptional repressor of genes that require a bHLH protein for their transcription. Plays an important role as neurogenesis negative regulator.</text>
</comment>
<feature type="region of interest" description="Disordered" evidence="14">
    <location>
        <begin position="1"/>
        <end position="50"/>
    </location>
</feature>
<dbReference type="SMART" id="SM00353">
    <property type="entry name" value="HLH"/>
    <property type="match status" value="1"/>
</dbReference>
<dbReference type="SUPFAM" id="SSF47459">
    <property type="entry name" value="HLH, helix-loop-helix DNA-binding domain"/>
    <property type="match status" value="1"/>
</dbReference>
<keyword evidence="6" id="KW-0805">Transcription regulation</keyword>
<keyword evidence="4" id="KW-0221">Differentiation</keyword>
<dbReference type="InterPro" id="IPR003650">
    <property type="entry name" value="Orange_dom"/>
</dbReference>
<dbReference type="EMBL" id="JAULJE010000008">
    <property type="protein sequence ID" value="KAK1340580.1"/>
    <property type="molecule type" value="Genomic_DNA"/>
</dbReference>
<proteinExistence type="predicted"/>
<dbReference type="GO" id="GO:0003677">
    <property type="term" value="F:DNA binding"/>
    <property type="evidence" value="ECO:0007669"/>
    <property type="project" value="UniProtKB-KW"/>
</dbReference>
<protein>
    <recommendedName>
        <fullName evidence="12">Transcription factor HES-5</fullName>
    </recommendedName>
    <alternativeName>
        <fullName evidence="13">Hairy and enhancer of split 5</fullName>
    </alternativeName>
</protein>
<comment type="subunit">
    <text evidence="10">Transcription repression requires formation of a complex with a corepressor protein of the Groucho/TLE family.</text>
</comment>
<keyword evidence="7" id="KW-0238">DNA-binding</keyword>
<evidence type="ECO:0000256" key="7">
    <source>
        <dbReference type="ARBA" id="ARBA00023125"/>
    </source>
</evidence>
<dbReference type="Gene3D" id="4.10.280.10">
    <property type="entry name" value="Helix-loop-helix DNA-binding domain"/>
    <property type="match status" value="1"/>
</dbReference>
<dbReference type="PROSITE" id="PS51054">
    <property type="entry name" value="ORANGE"/>
    <property type="match status" value="1"/>
</dbReference>
<evidence type="ECO:0000256" key="3">
    <source>
        <dbReference type="ARBA" id="ARBA00022491"/>
    </source>
</evidence>
<evidence type="ECO:0000256" key="10">
    <source>
        <dbReference type="ARBA" id="ARBA00023791"/>
    </source>
</evidence>
<dbReference type="GO" id="GO:0097150">
    <property type="term" value="P:neuronal stem cell population maintenance"/>
    <property type="evidence" value="ECO:0007669"/>
    <property type="project" value="UniProtKB-ARBA"/>
</dbReference>
<keyword evidence="2" id="KW-0217">Developmental protein</keyword>
<dbReference type="AlphaFoldDB" id="A0AA40I108"/>
<evidence type="ECO:0000313" key="17">
    <source>
        <dbReference type="EMBL" id="KAK1340580.1"/>
    </source>
</evidence>
<evidence type="ECO:0000256" key="8">
    <source>
        <dbReference type="ARBA" id="ARBA00023163"/>
    </source>
</evidence>
<dbReference type="GO" id="GO:0006355">
    <property type="term" value="P:regulation of DNA-templated transcription"/>
    <property type="evidence" value="ECO:0007669"/>
    <property type="project" value="InterPro"/>
</dbReference>
<name>A0AA40I108_CNENI</name>
<evidence type="ECO:0000256" key="11">
    <source>
        <dbReference type="ARBA" id="ARBA00060201"/>
    </source>
</evidence>
<dbReference type="GO" id="GO:0030154">
    <property type="term" value="P:cell differentiation"/>
    <property type="evidence" value="ECO:0007669"/>
    <property type="project" value="UniProtKB-KW"/>
</dbReference>
<evidence type="ECO:0000256" key="9">
    <source>
        <dbReference type="ARBA" id="ARBA00023242"/>
    </source>
</evidence>
<evidence type="ECO:0000259" key="16">
    <source>
        <dbReference type="PROSITE" id="PS51054"/>
    </source>
</evidence>
<evidence type="ECO:0000256" key="2">
    <source>
        <dbReference type="ARBA" id="ARBA00022473"/>
    </source>
</evidence>
<accession>A0AA40I108</accession>
<dbReference type="GO" id="GO:0007399">
    <property type="term" value="P:nervous system development"/>
    <property type="evidence" value="ECO:0007669"/>
    <property type="project" value="UniProtKB-KW"/>
</dbReference>
<dbReference type="SMART" id="SM00511">
    <property type="entry name" value="ORANGE"/>
    <property type="match status" value="1"/>
</dbReference>
<evidence type="ECO:0000256" key="4">
    <source>
        <dbReference type="ARBA" id="ARBA00022782"/>
    </source>
</evidence>
<keyword evidence="5" id="KW-0524">Neurogenesis</keyword>
<comment type="caution">
    <text evidence="17">The sequence shown here is derived from an EMBL/GenBank/DDBJ whole genome shotgun (WGS) entry which is preliminary data.</text>
</comment>